<sequence length="408" mass="46791">MARTIIPLTDTKIKQAKPKEKDYKLFDGGGLYLLISKAGGKHWKLKYKFNAKEQLLTFGSYPEITLSKARELREENKQLIANGINPNDLKREAKELQNQEAIKSLNTFKNIALERLEKIRDDISEPHYKRMHRGFINDVFPYIGDKPLDEVEASDIIIILQNMLKRGVKNSAQKVFQSINKTFKWSVANGLARRNPCADIEVSEIIGKPQEVHYPTITDSTGIKNLLTSIKEYQGETSTKYALLMLAYTFVRPANVRLALWSEINLNAKQWVIPAKKMKTRDEFIVPLSDTLIELLKEVQQYSSGSPYLFPSTKSKTTPLSDGALLGAIRRMGYTKEEFTPHGFRAMFSTIAHEKSPFKYDVIETQLAHSVGNSVSQAYNRAKYLDERVELMQWWSDYLDEVQNKRSK</sequence>
<evidence type="ECO:0000256" key="4">
    <source>
        <dbReference type="ARBA" id="ARBA00023172"/>
    </source>
</evidence>
<dbReference type="CDD" id="cd00801">
    <property type="entry name" value="INT_P4_C"/>
    <property type="match status" value="1"/>
</dbReference>
<dbReference type="Gene3D" id="3.30.160.390">
    <property type="entry name" value="Integrase, DNA-binding domain"/>
    <property type="match status" value="1"/>
</dbReference>
<keyword evidence="5" id="KW-1179">Viral genome integration</keyword>
<keyword evidence="3" id="KW-0238">DNA-binding</keyword>
<dbReference type="GO" id="GO:0015074">
    <property type="term" value="P:DNA integration"/>
    <property type="evidence" value="ECO:0007669"/>
    <property type="project" value="UniProtKB-KW"/>
</dbReference>
<dbReference type="GO" id="GO:0006310">
    <property type="term" value="P:DNA recombination"/>
    <property type="evidence" value="ECO:0007669"/>
    <property type="project" value="UniProtKB-KW"/>
</dbReference>
<dbReference type="SUPFAM" id="SSF56349">
    <property type="entry name" value="DNA breaking-rejoining enzymes"/>
    <property type="match status" value="1"/>
</dbReference>
<dbReference type="Gene3D" id="1.10.150.130">
    <property type="match status" value="1"/>
</dbReference>
<dbReference type="Pfam" id="PF13356">
    <property type="entry name" value="Arm-DNA-bind_3"/>
    <property type="match status" value="1"/>
</dbReference>
<dbReference type="InterPro" id="IPR053876">
    <property type="entry name" value="Phage_int_M"/>
</dbReference>
<dbReference type="InterPro" id="IPR025166">
    <property type="entry name" value="Integrase_DNA_bind_dom"/>
</dbReference>
<evidence type="ECO:0000256" key="3">
    <source>
        <dbReference type="ARBA" id="ARBA00023125"/>
    </source>
</evidence>
<feature type="domain" description="Tyr recombinase" evidence="7">
    <location>
        <begin position="213"/>
        <end position="393"/>
    </location>
</feature>
<keyword evidence="6" id="KW-1160">Virus entry into host cell</keyword>
<dbReference type="GO" id="GO:0046718">
    <property type="term" value="P:symbiont entry into host cell"/>
    <property type="evidence" value="ECO:0007669"/>
    <property type="project" value="UniProtKB-KW"/>
</dbReference>
<dbReference type="InterPro" id="IPR013762">
    <property type="entry name" value="Integrase-like_cat_sf"/>
</dbReference>
<gene>
    <name evidence="8" type="ORF">MNB_SM-6-769</name>
</gene>
<dbReference type="InterPro" id="IPR038488">
    <property type="entry name" value="Integrase_DNA-bd_sf"/>
</dbReference>
<dbReference type="EMBL" id="FPHK01000034">
    <property type="protein sequence ID" value="SFV58940.1"/>
    <property type="molecule type" value="Genomic_DNA"/>
</dbReference>
<dbReference type="Pfam" id="PF00589">
    <property type="entry name" value="Phage_integrase"/>
    <property type="match status" value="1"/>
</dbReference>
<evidence type="ECO:0000256" key="6">
    <source>
        <dbReference type="ARBA" id="ARBA00023296"/>
    </source>
</evidence>
<protein>
    <submittedName>
        <fullName evidence="8">Integrase</fullName>
    </submittedName>
</protein>
<accession>A0A1W1BZB0</accession>
<dbReference type="GO" id="GO:0075713">
    <property type="term" value="P:establishment of integrated proviral latency"/>
    <property type="evidence" value="ECO:0007669"/>
    <property type="project" value="UniProtKB-KW"/>
</dbReference>
<dbReference type="InterPro" id="IPR010998">
    <property type="entry name" value="Integrase_recombinase_N"/>
</dbReference>
<evidence type="ECO:0000256" key="2">
    <source>
        <dbReference type="ARBA" id="ARBA00022908"/>
    </source>
</evidence>
<keyword evidence="2" id="KW-0229">DNA integration</keyword>
<dbReference type="PANTHER" id="PTHR30629:SF2">
    <property type="entry name" value="PROPHAGE INTEGRASE INTS-RELATED"/>
    <property type="match status" value="1"/>
</dbReference>
<keyword evidence="4" id="KW-0233">DNA recombination</keyword>
<dbReference type="Pfam" id="PF22022">
    <property type="entry name" value="Phage_int_M"/>
    <property type="match status" value="1"/>
</dbReference>
<organism evidence="8">
    <name type="scientific">hydrothermal vent metagenome</name>
    <dbReference type="NCBI Taxonomy" id="652676"/>
    <lineage>
        <taxon>unclassified sequences</taxon>
        <taxon>metagenomes</taxon>
        <taxon>ecological metagenomes</taxon>
    </lineage>
</organism>
<dbReference type="Gene3D" id="1.10.443.10">
    <property type="entry name" value="Intergrase catalytic core"/>
    <property type="match status" value="1"/>
</dbReference>
<dbReference type="InterPro" id="IPR050808">
    <property type="entry name" value="Phage_Integrase"/>
</dbReference>
<dbReference type="PROSITE" id="PS51898">
    <property type="entry name" value="TYR_RECOMBINASE"/>
    <property type="match status" value="1"/>
</dbReference>
<evidence type="ECO:0000259" key="7">
    <source>
        <dbReference type="PROSITE" id="PS51898"/>
    </source>
</evidence>
<dbReference type="InterPro" id="IPR011010">
    <property type="entry name" value="DNA_brk_join_enz"/>
</dbReference>
<dbReference type="GO" id="GO:0003677">
    <property type="term" value="F:DNA binding"/>
    <property type="evidence" value="ECO:0007669"/>
    <property type="project" value="UniProtKB-KW"/>
</dbReference>
<evidence type="ECO:0000313" key="8">
    <source>
        <dbReference type="EMBL" id="SFV58940.1"/>
    </source>
</evidence>
<dbReference type="GO" id="GO:0044826">
    <property type="term" value="P:viral genome integration into host DNA"/>
    <property type="evidence" value="ECO:0007669"/>
    <property type="project" value="UniProtKB-KW"/>
</dbReference>
<dbReference type="AlphaFoldDB" id="A0A1W1BZB0"/>
<comment type="similarity">
    <text evidence="1">Belongs to the 'phage' integrase family.</text>
</comment>
<name>A0A1W1BZB0_9ZZZZ</name>
<evidence type="ECO:0000256" key="1">
    <source>
        <dbReference type="ARBA" id="ARBA00008857"/>
    </source>
</evidence>
<reference evidence="8" key="1">
    <citation type="submission" date="2016-10" db="EMBL/GenBank/DDBJ databases">
        <authorList>
            <person name="de Groot N.N."/>
        </authorList>
    </citation>
    <scope>NUCLEOTIDE SEQUENCE</scope>
</reference>
<dbReference type="PANTHER" id="PTHR30629">
    <property type="entry name" value="PROPHAGE INTEGRASE"/>
    <property type="match status" value="1"/>
</dbReference>
<dbReference type="InterPro" id="IPR002104">
    <property type="entry name" value="Integrase_catalytic"/>
</dbReference>
<evidence type="ECO:0000256" key="5">
    <source>
        <dbReference type="ARBA" id="ARBA00023195"/>
    </source>
</evidence>
<proteinExistence type="inferred from homology"/>